<keyword evidence="2" id="KW-0863">Zinc-finger</keyword>
<reference evidence="5 6" key="1">
    <citation type="submission" date="2017-06" db="EMBL/GenBank/DDBJ databases">
        <title>A platform for efficient transgenesis in Macrostomum lignano, a flatworm model organism for stem cell research.</title>
        <authorList>
            <person name="Berezikov E."/>
        </authorList>
    </citation>
    <scope>NUCLEOTIDE SEQUENCE [LARGE SCALE GENOMIC DNA]</scope>
    <source>
        <strain evidence="5">DV1</strain>
        <tissue evidence="5">Whole organism</tissue>
    </source>
</reference>
<evidence type="ECO:0008006" key="7">
    <source>
        <dbReference type="Google" id="ProtNLM"/>
    </source>
</evidence>
<name>A0A267DRS6_9PLAT</name>
<evidence type="ECO:0000256" key="2">
    <source>
        <dbReference type="ARBA" id="ARBA00022771"/>
    </source>
</evidence>
<dbReference type="EMBL" id="NIVC01003322">
    <property type="protein sequence ID" value="PAA51991.1"/>
    <property type="molecule type" value="Genomic_DNA"/>
</dbReference>
<evidence type="ECO:0000313" key="5">
    <source>
        <dbReference type="EMBL" id="PAA51991.1"/>
    </source>
</evidence>
<dbReference type="PANTHER" id="PTHR24104">
    <property type="entry name" value="E3 UBIQUITIN-PROTEIN LIGASE NHLRC1-RELATED"/>
    <property type="match status" value="1"/>
</dbReference>
<organism evidence="5 6">
    <name type="scientific">Macrostomum lignano</name>
    <dbReference type="NCBI Taxonomy" id="282301"/>
    <lineage>
        <taxon>Eukaryota</taxon>
        <taxon>Metazoa</taxon>
        <taxon>Spiralia</taxon>
        <taxon>Lophotrochozoa</taxon>
        <taxon>Platyhelminthes</taxon>
        <taxon>Rhabditophora</taxon>
        <taxon>Macrostomorpha</taxon>
        <taxon>Macrostomida</taxon>
        <taxon>Macrostomidae</taxon>
        <taxon>Macrostomum</taxon>
    </lineage>
</organism>
<dbReference type="GO" id="GO:0061630">
    <property type="term" value="F:ubiquitin protein ligase activity"/>
    <property type="evidence" value="ECO:0007669"/>
    <property type="project" value="TreeGrafter"/>
</dbReference>
<dbReference type="STRING" id="282301.A0A267DRS6"/>
<feature type="compositionally biased region" description="Polar residues" evidence="4">
    <location>
        <begin position="348"/>
        <end position="360"/>
    </location>
</feature>
<dbReference type="SUPFAM" id="SSF101898">
    <property type="entry name" value="NHL repeat"/>
    <property type="match status" value="1"/>
</dbReference>
<dbReference type="GO" id="GO:0008270">
    <property type="term" value="F:zinc ion binding"/>
    <property type="evidence" value="ECO:0007669"/>
    <property type="project" value="UniProtKB-KW"/>
</dbReference>
<sequence>DINSRNLVCGFAPYLSEASTPTKPEQSHESPPSALLATSPSLSCADEPDLLDPDCSPGRRIRWTVTCGQCGQVRPTLVMPCGHHYCTGCLQQGKAAQLGADSSGSVSAVRCRRCSVSSGGSHAPVSSLLENFAAKRYLAGYANQAAHLSPVVSEASKPIDDVEAGRLAAAGLAAANRHRLLMDYRDRLLPQLEASLTAATTQAAASIERCRLDYLREVENRRAELLTELASCSATLASEVSSTRRHLMADREALSRLLALVKAHLTVGANPSELAMLLTTVEGKLDEVLNRRYPLLHRDPADCLRYVQPMPVAANAHLLMGAIVYNRQMSKLRQQQPSTGSNNNNYNSHAASTVGDKNNNNTNVQSFNLNRRQSMPCTFNKENRQPVQVDFPNRTCPSTAQPTLKILRLKSLLKLDTTGNRRTSCLAVSSSGDILVADGLGGCVQAFKLSTGCQAYCLGGGGGARCQQDQLKCPELVAVHRATGNIVICDTDQASIRLLLYAFGGRTQLKVFGADAELRAPRALCFDKDGRVLVLDGRSKRRSLGIRDQDAKQFRAVLFNPGCQLLTNFICAQLFEPTGVAVDAVYRLYVSDYCGGCVMVYNYIGDLLSKLGGPGITDQPCGVAVRHTDGAIVVVGSAVLKRPTSSSTAGCYCAILTVLAADSAPSIGVTAGALLKSIELELGTFCKCRKFALSESGHLALLGGQNSVYVYSLA</sequence>
<dbReference type="InterPro" id="IPR017907">
    <property type="entry name" value="Znf_RING_CS"/>
</dbReference>
<evidence type="ECO:0000256" key="4">
    <source>
        <dbReference type="SAM" id="MobiDB-lite"/>
    </source>
</evidence>
<dbReference type="GO" id="GO:0000209">
    <property type="term" value="P:protein polyubiquitination"/>
    <property type="evidence" value="ECO:0007669"/>
    <property type="project" value="TreeGrafter"/>
</dbReference>
<dbReference type="Proteomes" id="UP000215902">
    <property type="component" value="Unassembled WGS sequence"/>
</dbReference>
<keyword evidence="6" id="KW-1185">Reference proteome</keyword>
<keyword evidence="1" id="KW-0479">Metal-binding</keyword>
<accession>A0A267DRS6</accession>
<proteinExistence type="predicted"/>
<evidence type="ECO:0000256" key="1">
    <source>
        <dbReference type="ARBA" id="ARBA00022723"/>
    </source>
</evidence>
<evidence type="ECO:0000313" key="6">
    <source>
        <dbReference type="Proteomes" id="UP000215902"/>
    </source>
</evidence>
<comment type="caution">
    <text evidence="5">The sequence shown here is derived from an EMBL/GenBank/DDBJ whole genome shotgun (WGS) entry which is preliminary data.</text>
</comment>
<feature type="region of interest" description="Disordered" evidence="4">
    <location>
        <begin position="332"/>
        <end position="360"/>
    </location>
</feature>
<protein>
    <recommendedName>
        <fullName evidence="7">RING-type domain-containing protein</fullName>
    </recommendedName>
</protein>
<evidence type="ECO:0000256" key="3">
    <source>
        <dbReference type="ARBA" id="ARBA00022833"/>
    </source>
</evidence>
<dbReference type="InterPro" id="IPR011042">
    <property type="entry name" value="6-blade_b-propeller_TolB-like"/>
</dbReference>
<dbReference type="Gene3D" id="2.120.10.30">
    <property type="entry name" value="TolB, C-terminal domain"/>
    <property type="match status" value="1"/>
</dbReference>
<feature type="compositionally biased region" description="Polar residues" evidence="4">
    <location>
        <begin position="332"/>
        <end position="341"/>
    </location>
</feature>
<dbReference type="PANTHER" id="PTHR24104:SF59">
    <property type="entry name" value="TRIPARTITE MOTIF-CONTAINING PROTEIN 2-LIKE"/>
    <property type="match status" value="1"/>
</dbReference>
<gene>
    <name evidence="5" type="ORF">BOX15_Mlig010413g1</name>
</gene>
<dbReference type="AlphaFoldDB" id="A0A267DRS6"/>
<feature type="compositionally biased region" description="Low complexity" evidence="4">
    <location>
        <begin position="30"/>
        <end position="40"/>
    </location>
</feature>
<feature type="region of interest" description="Disordered" evidence="4">
    <location>
        <begin position="18"/>
        <end position="40"/>
    </location>
</feature>
<dbReference type="CDD" id="cd05819">
    <property type="entry name" value="NHL"/>
    <property type="match status" value="1"/>
</dbReference>
<dbReference type="GO" id="GO:0043161">
    <property type="term" value="P:proteasome-mediated ubiquitin-dependent protein catabolic process"/>
    <property type="evidence" value="ECO:0007669"/>
    <property type="project" value="TreeGrafter"/>
</dbReference>
<dbReference type="PROSITE" id="PS00518">
    <property type="entry name" value="ZF_RING_1"/>
    <property type="match status" value="1"/>
</dbReference>
<dbReference type="InterPro" id="IPR050952">
    <property type="entry name" value="TRIM-NHL_E3_ligases"/>
</dbReference>
<feature type="non-terminal residue" evidence="5">
    <location>
        <position position="1"/>
    </location>
</feature>
<keyword evidence="3" id="KW-0862">Zinc</keyword>
<dbReference type="SUPFAM" id="SSF57850">
    <property type="entry name" value="RING/U-box"/>
    <property type="match status" value="1"/>
</dbReference>